<protein>
    <submittedName>
        <fullName evidence="1">Uncharacterized protein</fullName>
    </submittedName>
</protein>
<dbReference type="EMBL" id="CM046392">
    <property type="protein sequence ID" value="KAI8554925.1"/>
    <property type="molecule type" value="Genomic_DNA"/>
</dbReference>
<sequence length="169" mass="18717">MLNADIEADDNSSSHPLPVVGMEVLPQKVLWKWYQPLVVFTLPHLLRHFQSLAWVILLIISLFPAMQALGKTNGCHPNKQWSTIPPMGMTLRARNPHGEADTGGIERKPARVAQMETTSKVVKTRVLIHECVSLLRFSFESRPLVFGACLVFVLAVLLRLGGDANSVIG</sequence>
<evidence type="ECO:0000313" key="1">
    <source>
        <dbReference type="EMBL" id="KAI8554925.1"/>
    </source>
</evidence>
<reference evidence="1" key="1">
    <citation type="submission" date="2022-02" db="EMBL/GenBank/DDBJ databases">
        <title>Plant Genome Project.</title>
        <authorList>
            <person name="Zhang R.-G."/>
        </authorList>
    </citation>
    <scope>NUCLEOTIDE SEQUENCE</scope>
    <source>
        <strain evidence="1">AT1</strain>
    </source>
</reference>
<proteinExistence type="predicted"/>
<accession>A0ACC0NNV6</accession>
<keyword evidence="2" id="KW-1185">Reference proteome</keyword>
<dbReference type="Proteomes" id="UP001062846">
    <property type="component" value="Chromosome 5"/>
</dbReference>
<evidence type="ECO:0000313" key="2">
    <source>
        <dbReference type="Proteomes" id="UP001062846"/>
    </source>
</evidence>
<name>A0ACC0NNV6_RHOML</name>
<gene>
    <name evidence="1" type="ORF">RHMOL_Rhmol05G0134300</name>
</gene>
<comment type="caution">
    <text evidence="1">The sequence shown here is derived from an EMBL/GenBank/DDBJ whole genome shotgun (WGS) entry which is preliminary data.</text>
</comment>
<organism evidence="1 2">
    <name type="scientific">Rhododendron molle</name>
    <name type="common">Chinese azalea</name>
    <name type="synonym">Azalea mollis</name>
    <dbReference type="NCBI Taxonomy" id="49168"/>
    <lineage>
        <taxon>Eukaryota</taxon>
        <taxon>Viridiplantae</taxon>
        <taxon>Streptophyta</taxon>
        <taxon>Embryophyta</taxon>
        <taxon>Tracheophyta</taxon>
        <taxon>Spermatophyta</taxon>
        <taxon>Magnoliopsida</taxon>
        <taxon>eudicotyledons</taxon>
        <taxon>Gunneridae</taxon>
        <taxon>Pentapetalae</taxon>
        <taxon>asterids</taxon>
        <taxon>Ericales</taxon>
        <taxon>Ericaceae</taxon>
        <taxon>Ericoideae</taxon>
        <taxon>Rhodoreae</taxon>
        <taxon>Rhododendron</taxon>
    </lineage>
</organism>